<dbReference type="RefSeq" id="WP_201684173.1">
    <property type="nucleotide sequence ID" value="NZ_JAEQNA010000004.1"/>
</dbReference>
<dbReference type="Pfam" id="PF01361">
    <property type="entry name" value="Tautomerase"/>
    <property type="match status" value="1"/>
</dbReference>
<dbReference type="Gene3D" id="3.30.429.10">
    <property type="entry name" value="Macrophage Migration Inhibitory Factor"/>
    <property type="match status" value="1"/>
</dbReference>
<comment type="similarity">
    <text evidence="1">Belongs to the 4-oxalocrotonate tautomerase family.</text>
</comment>
<sequence>MPIVKIEMLAGRDAATKERIAVEITDVIARNTGAEPAHIYVMFSDVAPGDWAVAGRLFAPPPAPSGTER</sequence>
<comment type="caution">
    <text evidence="4">The sequence shown here is derived from an EMBL/GenBank/DDBJ whole genome shotgun (WGS) entry which is preliminary data.</text>
</comment>
<dbReference type="InterPro" id="IPR004370">
    <property type="entry name" value="4-OT-like_dom"/>
</dbReference>
<dbReference type="PANTHER" id="PTHR35530:SF1">
    <property type="entry name" value="2-HYDROXYMUCONATE TAUTOMERASE"/>
    <property type="match status" value="1"/>
</dbReference>
<dbReference type="PANTHER" id="PTHR35530">
    <property type="entry name" value="TAUTOMERASE-RELATED"/>
    <property type="match status" value="1"/>
</dbReference>
<dbReference type="EMBL" id="JAEQNA010000004">
    <property type="protein sequence ID" value="MBL0421090.1"/>
    <property type="molecule type" value="Genomic_DNA"/>
</dbReference>
<evidence type="ECO:0000259" key="3">
    <source>
        <dbReference type="Pfam" id="PF01361"/>
    </source>
</evidence>
<gene>
    <name evidence="4" type="ORF">JI739_12095</name>
</gene>
<dbReference type="AlphaFoldDB" id="A0A936ZPF4"/>
<proteinExistence type="inferred from homology"/>
<keyword evidence="2" id="KW-0413">Isomerase</keyword>
<keyword evidence="5" id="KW-1185">Reference proteome</keyword>
<dbReference type="Proteomes" id="UP000613011">
    <property type="component" value="Unassembled WGS sequence"/>
</dbReference>
<accession>A0A936ZPF4</accession>
<evidence type="ECO:0000256" key="1">
    <source>
        <dbReference type="ARBA" id="ARBA00006723"/>
    </source>
</evidence>
<evidence type="ECO:0000313" key="5">
    <source>
        <dbReference type="Proteomes" id="UP000613011"/>
    </source>
</evidence>
<evidence type="ECO:0000313" key="4">
    <source>
        <dbReference type="EMBL" id="MBL0421090.1"/>
    </source>
</evidence>
<reference evidence="4" key="1">
    <citation type="submission" date="2021-01" db="EMBL/GenBank/DDBJ databases">
        <title>Ramlibacter sp. strain AW1 16S ribosomal RNA gene Genome sequencing and assembly.</title>
        <authorList>
            <person name="Kang M."/>
        </authorList>
    </citation>
    <scope>NUCLEOTIDE SEQUENCE</scope>
    <source>
        <strain evidence="4">AW1</strain>
    </source>
</reference>
<dbReference type="SUPFAM" id="SSF55331">
    <property type="entry name" value="Tautomerase/MIF"/>
    <property type="match status" value="1"/>
</dbReference>
<evidence type="ECO:0000256" key="2">
    <source>
        <dbReference type="ARBA" id="ARBA00023235"/>
    </source>
</evidence>
<dbReference type="InterPro" id="IPR014347">
    <property type="entry name" value="Tautomerase/MIF_sf"/>
</dbReference>
<dbReference type="GO" id="GO:0016853">
    <property type="term" value="F:isomerase activity"/>
    <property type="evidence" value="ECO:0007669"/>
    <property type="project" value="UniProtKB-KW"/>
</dbReference>
<feature type="domain" description="4-oxalocrotonate tautomerase-like" evidence="3">
    <location>
        <begin position="2"/>
        <end position="58"/>
    </location>
</feature>
<protein>
    <submittedName>
        <fullName evidence="4">4-oxalocrotonate tautomerase family protein</fullName>
    </submittedName>
</protein>
<organism evidence="4 5">
    <name type="scientific">Ramlibacter aurantiacus</name>
    <dbReference type="NCBI Taxonomy" id="2801330"/>
    <lineage>
        <taxon>Bacteria</taxon>
        <taxon>Pseudomonadati</taxon>
        <taxon>Pseudomonadota</taxon>
        <taxon>Betaproteobacteria</taxon>
        <taxon>Burkholderiales</taxon>
        <taxon>Comamonadaceae</taxon>
        <taxon>Ramlibacter</taxon>
    </lineage>
</organism>
<name>A0A936ZPF4_9BURK</name>